<feature type="region of interest" description="Disordered" evidence="2">
    <location>
        <begin position="298"/>
        <end position="347"/>
    </location>
</feature>
<evidence type="ECO:0000256" key="2">
    <source>
        <dbReference type="SAM" id="MobiDB-lite"/>
    </source>
</evidence>
<dbReference type="PANTHER" id="PTHR43268:SF3">
    <property type="entry name" value="RHODANESE-LIKE DOMAIN-CONTAINING PROTEIN 7-RELATED"/>
    <property type="match status" value="1"/>
</dbReference>
<comment type="similarity">
    <text evidence="1">Belongs to the TrhO family.</text>
</comment>
<feature type="compositionally biased region" description="Basic and acidic residues" evidence="2">
    <location>
        <begin position="301"/>
        <end position="341"/>
    </location>
</feature>
<proteinExistence type="inferred from homology"/>
<keyword evidence="5" id="KW-1185">Reference proteome</keyword>
<evidence type="ECO:0000313" key="4">
    <source>
        <dbReference type="EMBL" id="ATX77252.1"/>
    </source>
</evidence>
<dbReference type="SMART" id="SM00450">
    <property type="entry name" value="RHOD"/>
    <property type="match status" value="1"/>
</dbReference>
<dbReference type="NCBIfam" id="NF001136">
    <property type="entry name" value="PRK00142.1-4"/>
    <property type="match status" value="1"/>
</dbReference>
<dbReference type="GO" id="GO:0006400">
    <property type="term" value="P:tRNA modification"/>
    <property type="evidence" value="ECO:0007669"/>
    <property type="project" value="UniProtKB-UniRule"/>
</dbReference>
<dbReference type="Pfam" id="PF00581">
    <property type="entry name" value="Rhodanese"/>
    <property type="match status" value="1"/>
</dbReference>
<dbReference type="InterPro" id="IPR040503">
    <property type="entry name" value="TRHO_N"/>
</dbReference>
<dbReference type="Pfam" id="PF17773">
    <property type="entry name" value="UPF0176_N"/>
    <property type="match status" value="1"/>
</dbReference>
<dbReference type="Gene3D" id="3.30.70.100">
    <property type="match status" value="1"/>
</dbReference>
<evidence type="ECO:0000313" key="5">
    <source>
        <dbReference type="Proteomes" id="UP000229757"/>
    </source>
</evidence>
<reference evidence="4 5" key="1">
    <citation type="journal article" date="2017" name="Environ. Microbiol.">
        <title>Genomic and physiological analyses of 'Reinekea forsetii' reveal a versatile opportunistic lifestyle during spring algae blooms.</title>
        <authorList>
            <person name="Avci B."/>
            <person name="Hahnke R.L."/>
            <person name="Chafee M."/>
            <person name="Fischer T."/>
            <person name="Gruber-Vodicka H."/>
            <person name="Tegetmeyer H.E."/>
            <person name="Harder J."/>
            <person name="Fuchs B.M."/>
            <person name="Amann R.I."/>
            <person name="Teeling H."/>
        </authorList>
    </citation>
    <scope>NUCLEOTIDE SEQUENCE [LARGE SCALE GENOMIC DNA]</scope>
    <source>
        <strain evidence="4 5">Hel1_31_D35</strain>
    </source>
</reference>
<comment type="catalytic activity">
    <reaction evidence="1">
        <text>uridine(34) in tRNA + AH2 + O2 = 5-hydroxyuridine(34) in tRNA + A + H2O</text>
        <dbReference type="Rhea" id="RHEA:64224"/>
        <dbReference type="Rhea" id="RHEA-COMP:11727"/>
        <dbReference type="Rhea" id="RHEA-COMP:13381"/>
        <dbReference type="ChEBI" id="CHEBI:13193"/>
        <dbReference type="ChEBI" id="CHEBI:15377"/>
        <dbReference type="ChEBI" id="CHEBI:15379"/>
        <dbReference type="ChEBI" id="CHEBI:17499"/>
        <dbReference type="ChEBI" id="CHEBI:65315"/>
        <dbReference type="ChEBI" id="CHEBI:136877"/>
    </reaction>
</comment>
<dbReference type="EC" id="1.14.-.-" evidence="1"/>
<accession>A0A2K8KRK4</accession>
<dbReference type="CDD" id="cd01518">
    <property type="entry name" value="RHOD_YceA"/>
    <property type="match status" value="1"/>
</dbReference>
<dbReference type="HAMAP" id="MF_00469">
    <property type="entry name" value="TrhO"/>
    <property type="match status" value="1"/>
</dbReference>
<organism evidence="4 5">
    <name type="scientific">Reinekea forsetii</name>
    <dbReference type="NCBI Taxonomy" id="1336806"/>
    <lineage>
        <taxon>Bacteria</taxon>
        <taxon>Pseudomonadati</taxon>
        <taxon>Pseudomonadota</taxon>
        <taxon>Gammaproteobacteria</taxon>
        <taxon>Oceanospirillales</taxon>
        <taxon>Saccharospirillaceae</taxon>
        <taxon>Reinekea</taxon>
    </lineage>
</organism>
<dbReference type="Gene3D" id="3.40.250.10">
    <property type="entry name" value="Rhodanese-like domain"/>
    <property type="match status" value="1"/>
</dbReference>
<dbReference type="EMBL" id="CP011797">
    <property type="protein sequence ID" value="ATX77252.1"/>
    <property type="molecule type" value="Genomic_DNA"/>
</dbReference>
<gene>
    <name evidence="1" type="primary">trhO</name>
    <name evidence="4" type="ORF">REIFOR_02118</name>
</gene>
<dbReference type="SUPFAM" id="SSF52821">
    <property type="entry name" value="Rhodanese/Cell cycle control phosphatase"/>
    <property type="match status" value="1"/>
</dbReference>
<dbReference type="InterPro" id="IPR001763">
    <property type="entry name" value="Rhodanese-like_dom"/>
</dbReference>
<dbReference type="InterPro" id="IPR020936">
    <property type="entry name" value="TrhO"/>
</dbReference>
<dbReference type="InterPro" id="IPR036873">
    <property type="entry name" value="Rhodanese-like_dom_sf"/>
</dbReference>
<name>A0A2K8KRK4_9GAMM</name>
<keyword evidence="1" id="KW-0819">tRNA processing</keyword>
<dbReference type="KEGG" id="rfo:REIFOR_02118"/>
<sequence length="347" mass="39298">MQFAEVTMNKFVVSALYHFVHLDQPESLREPLLAFLEAHQIRGTLILATEGINGTVSGARASIDALYAWFQAQPAFAAIRTKESFHQEQPFYRTKVKIKNEIVTMGVDNIDPQKIAGTYVQAKDWNALIADPEVLVVDTRNDYEYQIGSFDGAVNPKTDSFREFPAYVKQELDPAKHKKVAMFCTGGIRCEKSTAYLKAQGFDEVYHLQGGILKYLEEVDAQESLWAGQCFVFDNRVSVGHGLEVGDFELCYACRKPLSSQERQHAHYQNGLSCHHCYGSVSAQQKARFAERQRQMQLAESRGEHHIGSDARDNIGARRRDKNSFRADQRRLDLARNKAQETPESSQ</sequence>
<dbReference type="AlphaFoldDB" id="A0A2K8KRK4"/>
<feature type="domain" description="Rhodanese" evidence="3">
    <location>
        <begin position="130"/>
        <end position="224"/>
    </location>
</feature>
<evidence type="ECO:0000256" key="1">
    <source>
        <dbReference type="HAMAP-Rule" id="MF_00469"/>
    </source>
</evidence>
<evidence type="ECO:0000259" key="3">
    <source>
        <dbReference type="PROSITE" id="PS50206"/>
    </source>
</evidence>
<comment type="function">
    <text evidence="1">Catalyzes oxygen-dependent 5-hydroxyuridine (ho5U) modification at position 34 in tRNAs.</text>
</comment>
<dbReference type="PROSITE" id="PS50206">
    <property type="entry name" value="RHODANESE_3"/>
    <property type="match status" value="1"/>
</dbReference>
<keyword evidence="1" id="KW-0560">Oxidoreductase</keyword>
<protein>
    <recommendedName>
        <fullName evidence="1">tRNA uridine(34) hydroxylase</fullName>
        <ecNumber evidence="1">1.14.-.-</ecNumber>
    </recommendedName>
    <alternativeName>
        <fullName evidence="1">tRNA hydroxylation protein O</fullName>
    </alternativeName>
</protein>
<dbReference type="Proteomes" id="UP000229757">
    <property type="component" value="Chromosome"/>
</dbReference>
<dbReference type="PANTHER" id="PTHR43268">
    <property type="entry name" value="THIOSULFATE SULFURTRANSFERASE/RHODANESE-LIKE DOMAIN-CONTAINING PROTEIN 2"/>
    <property type="match status" value="1"/>
</dbReference>
<dbReference type="GO" id="GO:0016705">
    <property type="term" value="F:oxidoreductase activity, acting on paired donors, with incorporation or reduction of molecular oxygen"/>
    <property type="evidence" value="ECO:0007669"/>
    <property type="project" value="UniProtKB-UniRule"/>
</dbReference>